<keyword evidence="4" id="KW-0676">Redox-active center</keyword>
<dbReference type="Proteomes" id="UP000019402">
    <property type="component" value="Unassembled WGS sequence"/>
</dbReference>
<dbReference type="STRING" id="869213.GCA_000517085_01650"/>
<evidence type="ECO:0000256" key="3">
    <source>
        <dbReference type="ARBA" id="ARBA00023157"/>
    </source>
</evidence>
<reference evidence="6 7" key="1">
    <citation type="journal article" date="2014" name="Genome Announc.">
        <title>Draft Genome Sequence of Cytophaga fermentans JCM 21142T, a Facultative Anaerobe Isolated from Marine Mud.</title>
        <authorList>
            <person name="Starns D."/>
            <person name="Oshima K."/>
            <person name="Suda W."/>
            <person name="Iino T."/>
            <person name="Yuki M."/>
            <person name="Inoue J."/>
            <person name="Kitamura K."/>
            <person name="Iida T."/>
            <person name="Darby A."/>
            <person name="Hattori M."/>
            <person name="Ohkuma M."/>
        </authorList>
    </citation>
    <scope>NUCLEOTIDE SEQUENCE [LARGE SCALE GENOMIC DNA]</scope>
    <source>
        <strain evidence="6 7">JCM 21142</strain>
    </source>
</reference>
<dbReference type="InterPro" id="IPR000866">
    <property type="entry name" value="AhpC/TSA"/>
</dbReference>
<dbReference type="AlphaFoldDB" id="W7YL14"/>
<dbReference type="InterPro" id="IPR036249">
    <property type="entry name" value="Thioredoxin-like_sf"/>
</dbReference>
<evidence type="ECO:0000313" key="7">
    <source>
        <dbReference type="Proteomes" id="UP000019402"/>
    </source>
</evidence>
<sequence>MERAMEIASFNRGMINLYGLKNKFKRMKKVLFSLVLVLNLVACIKETPKYALFTGKIDNIDNKEVWLIKADKSFSKKISIDSNGNFADTINANPGLYLLTAGKNKMSVYLDNGSAINITADAKDFLNSLDVSGIGAEATNYLLAKNKMIAELKGKGMDVYKLEEADFENKFKGLCNTLNAQLDAAQGMAPAFIALEKRNLNYEYLNELSRYAGGYHRQWAQKRDYKPSKSLLVGLNDVDLNNEVDFYFSGAYKEIVNRFYNKKINQLIKKDSIDYGLIKVTIYSTIPNQTIKNELIISGAESTIYNTGKFEEFYKIFMAASTNEENNAKITKIYNRLIELNQGRQSPKFVDYENNAGGTLSLDDLKGKYVFIDVWATWCGPCVAELPHLKKLEKAYRGKNIRFLSISVDDSKDHDKWKKMIVDKKLGGIQVLADSSFNSQFVQDYIIRSIPRFILLDPEGVIVTQHAPRPSNPEIIDLFNSLNIGVK</sequence>
<protein>
    <submittedName>
        <fullName evidence="6">Thiol-disulfide oxidoreductase ResA</fullName>
    </submittedName>
</protein>
<comment type="subcellular location">
    <subcellularLocation>
        <location evidence="1">Cell envelope</location>
    </subcellularLocation>
</comment>
<dbReference type="GO" id="GO:0030313">
    <property type="term" value="C:cell envelope"/>
    <property type="evidence" value="ECO:0007669"/>
    <property type="project" value="UniProtKB-SubCell"/>
</dbReference>
<feature type="domain" description="Thioredoxin" evidence="5">
    <location>
        <begin position="340"/>
        <end position="484"/>
    </location>
</feature>
<evidence type="ECO:0000313" key="6">
    <source>
        <dbReference type="EMBL" id="GAF05206.1"/>
    </source>
</evidence>
<dbReference type="SUPFAM" id="SSF52833">
    <property type="entry name" value="Thioredoxin-like"/>
    <property type="match status" value="1"/>
</dbReference>
<dbReference type="CDD" id="cd02966">
    <property type="entry name" value="TlpA_like_family"/>
    <property type="match status" value="1"/>
</dbReference>
<dbReference type="GO" id="GO:0016209">
    <property type="term" value="F:antioxidant activity"/>
    <property type="evidence" value="ECO:0007669"/>
    <property type="project" value="InterPro"/>
</dbReference>
<evidence type="ECO:0000256" key="2">
    <source>
        <dbReference type="ARBA" id="ARBA00022748"/>
    </source>
</evidence>
<dbReference type="InterPro" id="IPR017937">
    <property type="entry name" value="Thioredoxin_CS"/>
</dbReference>
<dbReference type="PROSITE" id="PS51352">
    <property type="entry name" value="THIOREDOXIN_2"/>
    <property type="match status" value="1"/>
</dbReference>
<proteinExistence type="predicted"/>
<comment type="caution">
    <text evidence="6">The sequence shown here is derived from an EMBL/GenBank/DDBJ whole genome shotgun (WGS) entry which is preliminary data.</text>
</comment>
<evidence type="ECO:0000256" key="1">
    <source>
        <dbReference type="ARBA" id="ARBA00004196"/>
    </source>
</evidence>
<dbReference type="PROSITE" id="PS00194">
    <property type="entry name" value="THIOREDOXIN_1"/>
    <property type="match status" value="1"/>
</dbReference>
<name>W7YL14_9BACT</name>
<dbReference type="EMBL" id="BAMD01000073">
    <property type="protein sequence ID" value="GAF05206.1"/>
    <property type="molecule type" value="Genomic_DNA"/>
</dbReference>
<evidence type="ECO:0000256" key="4">
    <source>
        <dbReference type="ARBA" id="ARBA00023284"/>
    </source>
</evidence>
<keyword evidence="2" id="KW-0201">Cytochrome c-type biogenesis</keyword>
<dbReference type="Pfam" id="PF00578">
    <property type="entry name" value="AhpC-TSA"/>
    <property type="match status" value="1"/>
</dbReference>
<dbReference type="PANTHER" id="PTHR42852">
    <property type="entry name" value="THIOL:DISULFIDE INTERCHANGE PROTEIN DSBE"/>
    <property type="match status" value="1"/>
</dbReference>
<dbReference type="GO" id="GO:0017004">
    <property type="term" value="P:cytochrome complex assembly"/>
    <property type="evidence" value="ECO:0007669"/>
    <property type="project" value="UniProtKB-KW"/>
</dbReference>
<evidence type="ECO:0000259" key="5">
    <source>
        <dbReference type="PROSITE" id="PS51352"/>
    </source>
</evidence>
<gene>
    <name evidence="6" type="ORF">JCM21142_93933</name>
</gene>
<dbReference type="Gene3D" id="3.40.30.10">
    <property type="entry name" value="Glutaredoxin"/>
    <property type="match status" value="1"/>
</dbReference>
<dbReference type="PANTHER" id="PTHR42852:SF6">
    <property type="entry name" value="THIOL:DISULFIDE INTERCHANGE PROTEIN DSBE"/>
    <property type="match status" value="1"/>
</dbReference>
<accession>W7YL14</accession>
<keyword evidence="7" id="KW-1185">Reference proteome</keyword>
<dbReference type="GO" id="GO:0016491">
    <property type="term" value="F:oxidoreductase activity"/>
    <property type="evidence" value="ECO:0007669"/>
    <property type="project" value="InterPro"/>
</dbReference>
<dbReference type="InterPro" id="IPR013766">
    <property type="entry name" value="Thioredoxin_domain"/>
</dbReference>
<keyword evidence="3" id="KW-1015">Disulfide bond</keyword>
<dbReference type="InterPro" id="IPR050553">
    <property type="entry name" value="Thioredoxin_ResA/DsbE_sf"/>
</dbReference>
<organism evidence="6 7">
    <name type="scientific">Saccharicrinis fermentans DSM 9555 = JCM 21142</name>
    <dbReference type="NCBI Taxonomy" id="869213"/>
    <lineage>
        <taxon>Bacteria</taxon>
        <taxon>Pseudomonadati</taxon>
        <taxon>Bacteroidota</taxon>
        <taxon>Bacteroidia</taxon>
        <taxon>Marinilabiliales</taxon>
        <taxon>Marinilabiliaceae</taxon>
        <taxon>Saccharicrinis</taxon>
    </lineage>
</organism>
<dbReference type="eggNOG" id="COG0526">
    <property type="taxonomic scope" value="Bacteria"/>
</dbReference>